<reference evidence="1 2" key="1">
    <citation type="journal article" date="2020" name="bioRxiv">
        <title>Sequence and annotation of 42 cannabis genomes reveals extensive copy number variation in cannabinoid synthesis and pathogen resistance genes.</title>
        <authorList>
            <person name="Mckernan K.J."/>
            <person name="Helbert Y."/>
            <person name="Kane L.T."/>
            <person name="Ebling H."/>
            <person name="Zhang L."/>
            <person name="Liu B."/>
            <person name="Eaton Z."/>
            <person name="Mclaughlin S."/>
            <person name="Kingan S."/>
            <person name="Baybayan P."/>
            <person name="Concepcion G."/>
            <person name="Jordan M."/>
            <person name="Riva A."/>
            <person name="Barbazuk W."/>
            <person name="Harkins T."/>
        </authorList>
    </citation>
    <scope>NUCLEOTIDE SEQUENCE [LARGE SCALE GENOMIC DNA]</scope>
    <source>
        <strain evidence="2">cv. Jamaican Lion 4</strain>
        <tissue evidence="1">Leaf</tissue>
    </source>
</reference>
<accession>A0A7J6DQ47</accession>
<dbReference type="AlphaFoldDB" id="A0A7J6DQ47"/>
<organism evidence="1 2">
    <name type="scientific">Cannabis sativa</name>
    <name type="common">Hemp</name>
    <name type="synonym">Marijuana</name>
    <dbReference type="NCBI Taxonomy" id="3483"/>
    <lineage>
        <taxon>Eukaryota</taxon>
        <taxon>Viridiplantae</taxon>
        <taxon>Streptophyta</taxon>
        <taxon>Embryophyta</taxon>
        <taxon>Tracheophyta</taxon>
        <taxon>Spermatophyta</taxon>
        <taxon>Magnoliopsida</taxon>
        <taxon>eudicotyledons</taxon>
        <taxon>Gunneridae</taxon>
        <taxon>Pentapetalae</taxon>
        <taxon>rosids</taxon>
        <taxon>fabids</taxon>
        <taxon>Rosales</taxon>
        <taxon>Cannabaceae</taxon>
        <taxon>Cannabis</taxon>
    </lineage>
</organism>
<sequence>MEKRIMENTARGVCWRGLAKCRRHLPWFGESKGPQSASHPKMSSRHGEKYKPVIEIFSNDIISGQFNTHGVSVEKDKDPCPVVGDGVP</sequence>
<evidence type="ECO:0000313" key="2">
    <source>
        <dbReference type="Proteomes" id="UP000583929"/>
    </source>
</evidence>
<dbReference type="EMBL" id="JAATIQ010000713">
    <property type="protein sequence ID" value="KAF4348224.1"/>
    <property type="molecule type" value="Genomic_DNA"/>
</dbReference>
<evidence type="ECO:0000313" key="1">
    <source>
        <dbReference type="EMBL" id="KAF4348224.1"/>
    </source>
</evidence>
<protein>
    <submittedName>
        <fullName evidence="1">Uncharacterized protein</fullName>
    </submittedName>
</protein>
<comment type="caution">
    <text evidence="1">The sequence shown here is derived from an EMBL/GenBank/DDBJ whole genome shotgun (WGS) entry which is preliminary data.</text>
</comment>
<name>A0A7J6DQ47_CANSA</name>
<gene>
    <name evidence="1" type="ORF">G4B88_024830</name>
</gene>
<dbReference type="Proteomes" id="UP000583929">
    <property type="component" value="Unassembled WGS sequence"/>
</dbReference>
<proteinExistence type="predicted"/>
<keyword evidence="2" id="KW-1185">Reference proteome</keyword>